<protein>
    <submittedName>
        <fullName evidence="2">Uncharacterized protein</fullName>
    </submittedName>
</protein>
<keyword evidence="1" id="KW-1185">Reference proteome</keyword>
<sequence>MLGALGGREYPSKITNDLSFEKQCEEDFKNCKFFMRSMVKSAQFYNCLLIVKENPMVQTLYSTHYWDHLLDK</sequence>
<dbReference type="AlphaFoldDB" id="A0A915JZS3"/>
<dbReference type="Proteomes" id="UP000887565">
    <property type="component" value="Unplaced"/>
</dbReference>
<proteinExistence type="predicted"/>
<dbReference type="WBParaSite" id="nRc.2.0.1.t32016-RA">
    <property type="protein sequence ID" value="nRc.2.0.1.t32016-RA"/>
    <property type="gene ID" value="nRc.2.0.1.g32016"/>
</dbReference>
<reference evidence="2" key="1">
    <citation type="submission" date="2022-11" db="UniProtKB">
        <authorList>
            <consortium name="WormBaseParasite"/>
        </authorList>
    </citation>
    <scope>IDENTIFICATION</scope>
</reference>
<evidence type="ECO:0000313" key="1">
    <source>
        <dbReference type="Proteomes" id="UP000887565"/>
    </source>
</evidence>
<evidence type="ECO:0000313" key="2">
    <source>
        <dbReference type="WBParaSite" id="nRc.2.0.1.t32016-RA"/>
    </source>
</evidence>
<name>A0A915JZS3_ROMCU</name>
<organism evidence="1 2">
    <name type="scientific">Romanomermis culicivorax</name>
    <name type="common">Nematode worm</name>
    <dbReference type="NCBI Taxonomy" id="13658"/>
    <lineage>
        <taxon>Eukaryota</taxon>
        <taxon>Metazoa</taxon>
        <taxon>Ecdysozoa</taxon>
        <taxon>Nematoda</taxon>
        <taxon>Enoplea</taxon>
        <taxon>Dorylaimia</taxon>
        <taxon>Mermithida</taxon>
        <taxon>Mermithoidea</taxon>
        <taxon>Mermithidae</taxon>
        <taxon>Romanomermis</taxon>
    </lineage>
</organism>
<accession>A0A915JZS3</accession>